<feature type="region of interest" description="Disordered" evidence="1">
    <location>
        <begin position="1"/>
        <end position="24"/>
    </location>
</feature>
<dbReference type="Proteomes" id="UP000278351">
    <property type="component" value="Unassembled WGS sequence"/>
</dbReference>
<evidence type="ECO:0000259" key="4">
    <source>
        <dbReference type="Pfam" id="PF16344"/>
    </source>
</evidence>
<feature type="domain" description="Protein FecR C-terminal" evidence="4">
    <location>
        <begin position="226"/>
        <end position="290"/>
    </location>
</feature>
<dbReference type="OrthoDB" id="1523489at2"/>
<sequence>MDDQFSTQDPGNPPFRFRRKPVPKEKTAASWQQVASRIAGKKSGAGKRRVWMALSAVVLLPLIAYASYNIYCNIVGGGMKEYRTAYGEIRQVMLPDSSVVFLNANSTLRIAEEWNPSESRGVWLDGEAYFEITKKPGAGNAQFVVHTPDIDVAVLGTKFNVNMLGARTTVSLKEGKVQLTAKAPITEGKNVIMMKPGDEVLVEKNYSRLKEAINIDLIADWRNHRYHFENTSMADISALIRSKFGYEVVILTPEIKQRKISGDLYAEDITQLSRALSITMNIQIETKDEQLLFSVKD</sequence>
<reference evidence="5 6" key="1">
    <citation type="submission" date="2018-11" db="EMBL/GenBank/DDBJ databases">
        <title>Chitinophaga lutea sp.nov., isolate from arsenic contaminated soil.</title>
        <authorList>
            <person name="Zong Y."/>
        </authorList>
    </citation>
    <scope>NUCLEOTIDE SEQUENCE [LARGE SCALE GENOMIC DNA]</scope>
    <source>
        <strain evidence="5 6">ZY74</strain>
    </source>
</reference>
<dbReference type="AlphaFoldDB" id="A0A3N4PZ13"/>
<evidence type="ECO:0000256" key="1">
    <source>
        <dbReference type="SAM" id="MobiDB-lite"/>
    </source>
</evidence>
<dbReference type="InterPro" id="IPR032508">
    <property type="entry name" value="FecR_C"/>
</dbReference>
<keyword evidence="2" id="KW-0472">Membrane</keyword>
<evidence type="ECO:0000256" key="2">
    <source>
        <dbReference type="SAM" id="Phobius"/>
    </source>
</evidence>
<dbReference type="InterPro" id="IPR006860">
    <property type="entry name" value="FecR"/>
</dbReference>
<keyword evidence="2" id="KW-1133">Transmembrane helix</keyword>
<feature type="domain" description="FecR protein" evidence="3">
    <location>
        <begin position="81"/>
        <end position="178"/>
    </location>
</feature>
<keyword evidence="2" id="KW-0812">Transmembrane</keyword>
<gene>
    <name evidence="5" type="ORF">EGT74_06225</name>
</gene>
<protein>
    <submittedName>
        <fullName evidence="5">DUF4974 domain-containing protein</fullName>
    </submittedName>
</protein>
<dbReference type="Gene3D" id="3.55.50.30">
    <property type="match status" value="1"/>
</dbReference>
<dbReference type="InterPro" id="IPR012373">
    <property type="entry name" value="Ferrdict_sens_TM"/>
</dbReference>
<dbReference type="PANTHER" id="PTHR30273">
    <property type="entry name" value="PERIPLASMIC SIGNAL SENSOR AND SIGMA FACTOR ACTIVATOR FECR-RELATED"/>
    <property type="match status" value="1"/>
</dbReference>
<dbReference type="Pfam" id="PF04773">
    <property type="entry name" value="FecR"/>
    <property type="match status" value="1"/>
</dbReference>
<dbReference type="PANTHER" id="PTHR30273:SF2">
    <property type="entry name" value="PROTEIN FECR"/>
    <property type="match status" value="1"/>
</dbReference>
<feature type="transmembrane region" description="Helical" evidence="2">
    <location>
        <begin position="50"/>
        <end position="71"/>
    </location>
</feature>
<accession>A0A3N4PZ13</accession>
<evidence type="ECO:0000313" key="5">
    <source>
        <dbReference type="EMBL" id="RPE13126.1"/>
    </source>
</evidence>
<proteinExistence type="predicted"/>
<evidence type="ECO:0000313" key="6">
    <source>
        <dbReference type="Proteomes" id="UP000278351"/>
    </source>
</evidence>
<organism evidence="5 6">
    <name type="scientific">Chitinophaga lutea</name>
    <dbReference type="NCBI Taxonomy" id="2488634"/>
    <lineage>
        <taxon>Bacteria</taxon>
        <taxon>Pseudomonadati</taxon>
        <taxon>Bacteroidota</taxon>
        <taxon>Chitinophagia</taxon>
        <taxon>Chitinophagales</taxon>
        <taxon>Chitinophagaceae</taxon>
        <taxon>Chitinophaga</taxon>
    </lineage>
</organism>
<dbReference type="Gene3D" id="2.60.120.1440">
    <property type="match status" value="1"/>
</dbReference>
<dbReference type="EMBL" id="RPDH01000001">
    <property type="protein sequence ID" value="RPE13126.1"/>
    <property type="molecule type" value="Genomic_DNA"/>
</dbReference>
<name>A0A3N4PZ13_9BACT</name>
<dbReference type="GO" id="GO:0016989">
    <property type="term" value="F:sigma factor antagonist activity"/>
    <property type="evidence" value="ECO:0007669"/>
    <property type="project" value="TreeGrafter"/>
</dbReference>
<dbReference type="RefSeq" id="WP_123845642.1">
    <property type="nucleotide sequence ID" value="NZ_RPDH01000001.1"/>
</dbReference>
<feature type="compositionally biased region" description="Polar residues" evidence="1">
    <location>
        <begin position="1"/>
        <end position="10"/>
    </location>
</feature>
<comment type="caution">
    <text evidence="5">The sequence shown here is derived from an EMBL/GenBank/DDBJ whole genome shotgun (WGS) entry which is preliminary data.</text>
</comment>
<dbReference type="Pfam" id="PF16344">
    <property type="entry name" value="FecR_C"/>
    <property type="match status" value="1"/>
</dbReference>
<dbReference type="PIRSF" id="PIRSF018266">
    <property type="entry name" value="FecR"/>
    <property type="match status" value="1"/>
</dbReference>
<keyword evidence="6" id="KW-1185">Reference proteome</keyword>
<evidence type="ECO:0000259" key="3">
    <source>
        <dbReference type="Pfam" id="PF04773"/>
    </source>
</evidence>